<sequence length="353" mass="37860">MRKIPLRKRIQGFSNIGRKLFGHSIPLFSVLKSLAAPIGSRSGPVQHFPVPTPRYIDSSTLVCERSHILSIGKIRMIKIAAMGDNVVDCYISRREMFPGGNCVNVAIHMSRFGAEAAYIGVVAADAAGRVIQAALRDEDVDTSHLRMEGTGKTAYCIIGHRGNNDRYFIRFDLGVSMFEPSAADIQFARRFDAVHIGQSSGLDGWLDAIAPQRLSYDFSTRRDVEHYRRIGPKCFLAAVSGGELSPDEITATIACLRESGADWVLVTRGTKGAVLASAQGVFHTEATPIVAVDTLGAGDSFIARTLYGLVKGEAPATLLQAASRVAAATCGQYGGTGHAAPIDLGEPIAELQD</sequence>
<dbReference type="Pfam" id="PF00294">
    <property type="entry name" value="PfkB"/>
    <property type="match status" value="2"/>
</dbReference>
<feature type="domain" description="Carbohydrate kinase PfkB" evidence="4">
    <location>
        <begin position="243"/>
        <end position="336"/>
    </location>
</feature>
<comment type="similarity">
    <text evidence="1">Belongs to the carbohydrate kinase PfkB family.</text>
</comment>
<organism evidence="5 6">
    <name type="scientific">Brucella intermedia GD04153</name>
    <dbReference type="NCBI Taxonomy" id="2975438"/>
    <lineage>
        <taxon>Bacteria</taxon>
        <taxon>Pseudomonadati</taxon>
        <taxon>Pseudomonadota</taxon>
        <taxon>Alphaproteobacteria</taxon>
        <taxon>Hyphomicrobiales</taxon>
        <taxon>Brucellaceae</taxon>
        <taxon>Brucella/Ochrobactrum group</taxon>
        <taxon>Brucella</taxon>
    </lineage>
</organism>
<dbReference type="Gene3D" id="3.40.1190.20">
    <property type="match status" value="1"/>
</dbReference>
<feature type="domain" description="Carbohydrate kinase PfkB" evidence="4">
    <location>
        <begin position="68"/>
        <end position="197"/>
    </location>
</feature>
<comment type="caution">
    <text evidence="5">The sequence shown here is derived from an EMBL/GenBank/DDBJ whole genome shotgun (WGS) entry which is preliminary data.</text>
</comment>
<keyword evidence="3 5" id="KW-0418">Kinase</keyword>
<dbReference type="PANTHER" id="PTHR43085:SF41">
    <property type="entry name" value="FRUCTOSELYSINE 6-KINASE"/>
    <property type="match status" value="1"/>
</dbReference>
<dbReference type="EMBL" id="JAODYY010000009">
    <property type="protein sequence ID" value="MDH0125865.1"/>
    <property type="molecule type" value="Genomic_DNA"/>
</dbReference>
<dbReference type="SUPFAM" id="SSF53613">
    <property type="entry name" value="Ribokinase-like"/>
    <property type="match status" value="1"/>
</dbReference>
<accession>A0AA42GZZ8</accession>
<dbReference type="InterPro" id="IPR011611">
    <property type="entry name" value="PfkB_dom"/>
</dbReference>
<dbReference type="GO" id="GO:0016301">
    <property type="term" value="F:kinase activity"/>
    <property type="evidence" value="ECO:0007669"/>
    <property type="project" value="UniProtKB-KW"/>
</dbReference>
<dbReference type="Proteomes" id="UP001158087">
    <property type="component" value="Unassembled WGS sequence"/>
</dbReference>
<gene>
    <name evidence="5" type="ORF">N7376_17890</name>
</gene>
<evidence type="ECO:0000259" key="4">
    <source>
        <dbReference type="Pfam" id="PF00294"/>
    </source>
</evidence>
<protein>
    <submittedName>
        <fullName evidence="5">PfkB family carbohydrate kinase</fullName>
    </submittedName>
</protein>
<evidence type="ECO:0000256" key="3">
    <source>
        <dbReference type="ARBA" id="ARBA00022777"/>
    </source>
</evidence>
<dbReference type="PANTHER" id="PTHR43085">
    <property type="entry name" value="HEXOKINASE FAMILY MEMBER"/>
    <property type="match status" value="1"/>
</dbReference>
<evidence type="ECO:0000313" key="6">
    <source>
        <dbReference type="Proteomes" id="UP001158087"/>
    </source>
</evidence>
<evidence type="ECO:0000313" key="5">
    <source>
        <dbReference type="EMBL" id="MDH0125865.1"/>
    </source>
</evidence>
<evidence type="ECO:0000256" key="2">
    <source>
        <dbReference type="ARBA" id="ARBA00022679"/>
    </source>
</evidence>
<dbReference type="InterPro" id="IPR029056">
    <property type="entry name" value="Ribokinase-like"/>
</dbReference>
<proteinExistence type="inferred from homology"/>
<dbReference type="InterPro" id="IPR050306">
    <property type="entry name" value="PfkB_Carbo_kinase"/>
</dbReference>
<dbReference type="AlphaFoldDB" id="A0AA42GZZ8"/>
<evidence type="ECO:0000256" key="1">
    <source>
        <dbReference type="ARBA" id="ARBA00010688"/>
    </source>
</evidence>
<keyword evidence="2" id="KW-0808">Transferase</keyword>
<name>A0AA42GZZ8_9HYPH</name>
<reference evidence="5" key="1">
    <citation type="submission" date="2022-09" db="EMBL/GenBank/DDBJ databases">
        <title>Intensive care unit water sources are persistently colonized with multi-drug resistant bacteria and are the site of extensive horizontal gene transfer of antibiotic resistance genes.</title>
        <authorList>
            <person name="Diorio-Toth L."/>
        </authorList>
    </citation>
    <scope>NUCLEOTIDE SEQUENCE</scope>
    <source>
        <strain evidence="5">GD04153</strain>
    </source>
</reference>